<feature type="transmembrane region" description="Helical" evidence="1">
    <location>
        <begin position="6"/>
        <end position="29"/>
    </location>
</feature>
<dbReference type="InterPro" id="IPR036013">
    <property type="entry name" value="Band_7/SPFH_dom_sf"/>
</dbReference>
<keyword evidence="4" id="KW-1185">Reference proteome</keyword>
<dbReference type="PRINTS" id="PR00679">
    <property type="entry name" value="PROHIBITIN"/>
</dbReference>
<dbReference type="SMART" id="SM00244">
    <property type="entry name" value="PHB"/>
    <property type="match status" value="1"/>
</dbReference>
<dbReference type="EMBL" id="QUMS01000004">
    <property type="protein sequence ID" value="REG06202.1"/>
    <property type="molecule type" value="Genomic_DNA"/>
</dbReference>
<keyword evidence="1" id="KW-0472">Membrane</keyword>
<dbReference type="InterPro" id="IPR001107">
    <property type="entry name" value="Band_7"/>
</dbReference>
<dbReference type="PANTHER" id="PTHR23222:SF0">
    <property type="entry name" value="PROHIBITIN 1"/>
    <property type="match status" value="1"/>
</dbReference>
<sequence>MRITDIISGLSVIFWLAALGFIAFASVQAARGHKINNSRSIFIGLILVALLVTTLSAGLVFVEPQERGVVISAISPKGYREQALQPGLRWIMPFVERVVYYPISRQTYTMSIATFEGQIQGDDSITARTADGQEIFVDASVIYQINPEKVVDLHILWQNRYSDELVRAQSRGIIRDAVSQFGVEDVVTDKRFELVEYVNDQLRSKFEENGLTLVDFVLRNITFSPEYAASVEQKQVAEQQAKQAAFVVEQKKQEAQQVIETAKGDAEAAVIAAEGRAKARMVEAQAEADALKLIKDAIANNPDLLTYQYITKLAPTIDTMLLPSESPFVFQLPESVQ</sequence>
<proteinExistence type="predicted"/>
<comment type="caution">
    <text evidence="3">The sequence shown here is derived from an EMBL/GenBank/DDBJ whole genome shotgun (WGS) entry which is preliminary data.</text>
</comment>
<reference evidence="3 4" key="1">
    <citation type="submission" date="2018-08" db="EMBL/GenBank/DDBJ databases">
        <title>Genomic Encyclopedia of Type Strains, Phase IV (KMG-IV): sequencing the most valuable type-strain genomes for metagenomic binning, comparative biology and taxonomic classification.</title>
        <authorList>
            <person name="Goeker M."/>
        </authorList>
    </citation>
    <scope>NUCLEOTIDE SEQUENCE [LARGE SCALE GENOMIC DNA]</scope>
    <source>
        <strain evidence="3 4">DSM 23923</strain>
    </source>
</reference>
<dbReference type="Pfam" id="PF01145">
    <property type="entry name" value="Band_7"/>
    <property type="match status" value="1"/>
</dbReference>
<dbReference type="SUPFAM" id="SSF117892">
    <property type="entry name" value="Band 7/SPFH domain"/>
    <property type="match status" value="1"/>
</dbReference>
<dbReference type="GO" id="GO:0006508">
    <property type="term" value="P:proteolysis"/>
    <property type="evidence" value="ECO:0007669"/>
    <property type="project" value="UniProtKB-KW"/>
</dbReference>
<dbReference type="GO" id="GO:0008233">
    <property type="term" value="F:peptidase activity"/>
    <property type="evidence" value="ECO:0007669"/>
    <property type="project" value="UniProtKB-KW"/>
</dbReference>
<dbReference type="Gene3D" id="3.30.479.30">
    <property type="entry name" value="Band 7 domain"/>
    <property type="match status" value="1"/>
</dbReference>
<name>A0A347ZQ87_9CHLR</name>
<accession>A0A347ZQ87</accession>
<dbReference type="AlphaFoldDB" id="A0A347ZQ87"/>
<dbReference type="PANTHER" id="PTHR23222">
    <property type="entry name" value="PROHIBITIN"/>
    <property type="match status" value="1"/>
</dbReference>
<dbReference type="RefSeq" id="WP_116225901.1">
    <property type="nucleotide sequence ID" value="NZ_AP018437.1"/>
</dbReference>
<feature type="domain" description="Band 7" evidence="2">
    <location>
        <begin position="57"/>
        <end position="235"/>
    </location>
</feature>
<dbReference type="InterPro" id="IPR000163">
    <property type="entry name" value="Prohibitin"/>
</dbReference>
<keyword evidence="3" id="KW-0645">Protease</keyword>
<feature type="transmembrane region" description="Helical" evidence="1">
    <location>
        <begin position="41"/>
        <end position="62"/>
    </location>
</feature>
<protein>
    <submittedName>
        <fullName evidence="3">Regulator of protease activity HflC (Stomatin/prohibitin superfamily)</fullName>
    </submittedName>
</protein>
<evidence type="ECO:0000259" key="2">
    <source>
        <dbReference type="SMART" id="SM00244"/>
    </source>
</evidence>
<evidence type="ECO:0000313" key="3">
    <source>
        <dbReference type="EMBL" id="REG06202.1"/>
    </source>
</evidence>
<dbReference type="Proteomes" id="UP000256388">
    <property type="component" value="Unassembled WGS sequence"/>
</dbReference>
<keyword evidence="1" id="KW-0812">Transmembrane</keyword>
<dbReference type="OrthoDB" id="146318at2"/>
<evidence type="ECO:0000256" key="1">
    <source>
        <dbReference type="SAM" id="Phobius"/>
    </source>
</evidence>
<keyword evidence="3" id="KW-0378">Hydrolase</keyword>
<keyword evidence="1" id="KW-1133">Transmembrane helix</keyword>
<gene>
    <name evidence="3" type="ORF">DFR64_2634</name>
</gene>
<evidence type="ECO:0000313" key="4">
    <source>
        <dbReference type="Proteomes" id="UP000256388"/>
    </source>
</evidence>
<dbReference type="CDD" id="cd03401">
    <property type="entry name" value="SPFH_prohibitin"/>
    <property type="match status" value="1"/>
</dbReference>
<dbReference type="GO" id="GO:0016020">
    <property type="term" value="C:membrane"/>
    <property type="evidence" value="ECO:0007669"/>
    <property type="project" value="InterPro"/>
</dbReference>
<organism evidence="3 4">
    <name type="scientific">Pelolinea submarina</name>
    <dbReference type="NCBI Taxonomy" id="913107"/>
    <lineage>
        <taxon>Bacteria</taxon>
        <taxon>Bacillati</taxon>
        <taxon>Chloroflexota</taxon>
        <taxon>Anaerolineae</taxon>
        <taxon>Anaerolineales</taxon>
        <taxon>Anaerolineaceae</taxon>
        <taxon>Pelolinea</taxon>
    </lineage>
</organism>